<comment type="caution">
    <text evidence="1">The sequence shown here is derived from an EMBL/GenBank/DDBJ whole genome shotgun (WGS) entry which is preliminary data.</text>
</comment>
<reference evidence="1 2" key="1">
    <citation type="journal article" date="2019" name="Int. J. Syst. Evol. Microbiol.">
        <title>The Global Catalogue of Microorganisms (GCM) 10K type strain sequencing project: providing services to taxonomists for standard genome sequencing and annotation.</title>
        <authorList>
            <consortium name="The Broad Institute Genomics Platform"/>
            <consortium name="The Broad Institute Genome Sequencing Center for Infectious Disease"/>
            <person name="Wu L."/>
            <person name="Ma J."/>
        </authorList>
    </citation>
    <scope>NUCLEOTIDE SEQUENCE [LARGE SCALE GENOMIC DNA]</scope>
    <source>
        <strain evidence="1 2">JCM 14919</strain>
    </source>
</reference>
<dbReference type="EMBL" id="BAAAOP010000003">
    <property type="protein sequence ID" value="GAA2186231.1"/>
    <property type="molecule type" value="Genomic_DNA"/>
</dbReference>
<evidence type="ECO:0000313" key="1">
    <source>
        <dbReference type="EMBL" id="GAA2186231.1"/>
    </source>
</evidence>
<dbReference type="RefSeq" id="WP_346057333.1">
    <property type="nucleotide sequence ID" value="NZ_BAAAOP010000003.1"/>
</dbReference>
<accession>A0ABN3B2M4</accession>
<evidence type="ECO:0000313" key="2">
    <source>
        <dbReference type="Proteomes" id="UP001501084"/>
    </source>
</evidence>
<protein>
    <recommendedName>
        <fullName evidence="3">Ribosomally synthesized peptide with SipW-like signal peptide</fullName>
    </recommendedName>
</protein>
<sequence>MVTERMKKVTPPLAALGALIIALVAVETGAQHVFTVGGTSQIQAAGEDSFVVEVTGSLGADWQPTDNDWVHANPEAFDIDADAQSGFGPGASRDFVLAARNASPELTGDIDMTVLNPEPENSALYDQLLYTVEHEGTVLLDAVPGADIAAFGPLSLGEYAPGEYTTVALTVTMPSDAGNELQQLSSRVQVAMNGVSR</sequence>
<evidence type="ECO:0008006" key="3">
    <source>
        <dbReference type="Google" id="ProtNLM"/>
    </source>
</evidence>
<proteinExistence type="predicted"/>
<name>A0ABN3B2M4_9MICO</name>
<keyword evidence="2" id="KW-1185">Reference proteome</keyword>
<organism evidence="1 2">
    <name type="scientific">Leucobacter alluvii</name>
    <dbReference type="NCBI Taxonomy" id="340321"/>
    <lineage>
        <taxon>Bacteria</taxon>
        <taxon>Bacillati</taxon>
        <taxon>Actinomycetota</taxon>
        <taxon>Actinomycetes</taxon>
        <taxon>Micrococcales</taxon>
        <taxon>Microbacteriaceae</taxon>
        <taxon>Leucobacter</taxon>
    </lineage>
</organism>
<gene>
    <name evidence="1" type="ORF">GCM10009786_06100</name>
</gene>
<dbReference type="Proteomes" id="UP001501084">
    <property type="component" value="Unassembled WGS sequence"/>
</dbReference>